<evidence type="ECO:0000256" key="1">
    <source>
        <dbReference type="PROSITE-ProRule" id="PRU00169"/>
    </source>
</evidence>
<reference evidence="4 5" key="1">
    <citation type="journal article" date="2016" name="Int. J. Syst. Evol. Microbiol.">
        <title>Pyruvatibacter mobilis gen. nov., sp. nov., a marine bacterium from the culture broth of Picochlorum sp. 122.</title>
        <authorList>
            <person name="Wang G."/>
            <person name="Tang M."/>
            <person name="Wu H."/>
            <person name="Dai S."/>
            <person name="Li T."/>
            <person name="Chen C."/>
            <person name="He H."/>
            <person name="Fan J."/>
            <person name="Xiang W."/>
            <person name="Li X."/>
        </authorList>
    </citation>
    <scope>NUCLEOTIDE SEQUENCE [LARGE SCALE GENOMIC DNA]</scope>
    <source>
        <strain evidence="4 5">GYP-11</strain>
    </source>
</reference>
<dbReference type="GeneID" id="300654323"/>
<feature type="region of interest" description="Disordered" evidence="2">
    <location>
        <begin position="141"/>
        <end position="176"/>
    </location>
</feature>
<keyword evidence="1" id="KW-0597">Phosphoprotein</keyword>
<sequence length="176" mass="19806">METYDFSRLSVLIVDDSTHIRRLVRAILVAFGCKHIHEASDGPKALSQLRGSNIDVIIMDWMMDPMDGIELTKAIRSSDSLPNPYIPIIMLTGHSTMNCILEARESGVTEYLAKPITPKGLMDRLQLVIAKPRPFVRTKTFFGPDRRRKDSSFYRGPKRREDDGGTIEIDDVEGAA</sequence>
<dbReference type="OrthoDB" id="9786548at2"/>
<dbReference type="InterPro" id="IPR052048">
    <property type="entry name" value="ST_Response_Regulator"/>
</dbReference>
<comment type="caution">
    <text evidence="4">The sequence shown here is derived from an EMBL/GenBank/DDBJ whole genome shotgun (WGS) entry which is preliminary data.</text>
</comment>
<accession>A0A845QE45</accession>
<dbReference type="PANTHER" id="PTHR43228:SF1">
    <property type="entry name" value="TWO-COMPONENT RESPONSE REGULATOR ARR22"/>
    <property type="match status" value="1"/>
</dbReference>
<dbReference type="Pfam" id="PF00072">
    <property type="entry name" value="Response_reg"/>
    <property type="match status" value="1"/>
</dbReference>
<proteinExistence type="predicted"/>
<feature type="compositionally biased region" description="Acidic residues" evidence="2">
    <location>
        <begin position="164"/>
        <end position="176"/>
    </location>
</feature>
<evidence type="ECO:0000256" key="2">
    <source>
        <dbReference type="SAM" id="MobiDB-lite"/>
    </source>
</evidence>
<feature type="modified residue" description="4-aspartylphosphate" evidence="1">
    <location>
        <position position="60"/>
    </location>
</feature>
<dbReference type="SUPFAM" id="SSF52172">
    <property type="entry name" value="CheY-like"/>
    <property type="match status" value="1"/>
</dbReference>
<dbReference type="Gene3D" id="3.40.50.2300">
    <property type="match status" value="1"/>
</dbReference>
<name>A0A845QE45_9HYPH</name>
<evidence type="ECO:0000259" key="3">
    <source>
        <dbReference type="PROSITE" id="PS50110"/>
    </source>
</evidence>
<keyword evidence="5" id="KW-1185">Reference proteome</keyword>
<feature type="domain" description="Response regulatory" evidence="3">
    <location>
        <begin position="10"/>
        <end position="129"/>
    </location>
</feature>
<dbReference type="AlphaFoldDB" id="A0A845QE45"/>
<gene>
    <name evidence="4" type="ORF">GTQ45_13930</name>
</gene>
<dbReference type="SMART" id="SM00448">
    <property type="entry name" value="REC"/>
    <property type="match status" value="1"/>
</dbReference>
<dbReference type="RefSeq" id="WP_027840679.1">
    <property type="nucleotide sequence ID" value="NZ_BMHN01000001.1"/>
</dbReference>
<dbReference type="InterPro" id="IPR011006">
    <property type="entry name" value="CheY-like_superfamily"/>
</dbReference>
<evidence type="ECO:0000313" key="4">
    <source>
        <dbReference type="EMBL" id="NBG96833.1"/>
    </source>
</evidence>
<dbReference type="PANTHER" id="PTHR43228">
    <property type="entry name" value="TWO-COMPONENT RESPONSE REGULATOR"/>
    <property type="match status" value="1"/>
</dbReference>
<protein>
    <submittedName>
        <fullName evidence="4">Response regulator</fullName>
    </submittedName>
</protein>
<dbReference type="GO" id="GO:0000160">
    <property type="term" value="P:phosphorelay signal transduction system"/>
    <property type="evidence" value="ECO:0007669"/>
    <property type="project" value="InterPro"/>
</dbReference>
<dbReference type="Proteomes" id="UP000470384">
    <property type="component" value="Unassembled WGS sequence"/>
</dbReference>
<dbReference type="InterPro" id="IPR001789">
    <property type="entry name" value="Sig_transdc_resp-reg_receiver"/>
</dbReference>
<organism evidence="4 5">
    <name type="scientific">Pyruvatibacter mobilis</name>
    <dbReference type="NCBI Taxonomy" id="1712261"/>
    <lineage>
        <taxon>Bacteria</taxon>
        <taxon>Pseudomonadati</taxon>
        <taxon>Pseudomonadota</taxon>
        <taxon>Alphaproteobacteria</taxon>
        <taxon>Hyphomicrobiales</taxon>
        <taxon>Parvibaculaceae</taxon>
        <taxon>Pyruvatibacter</taxon>
    </lineage>
</organism>
<dbReference type="EMBL" id="WXYQ01000012">
    <property type="protein sequence ID" value="NBG96833.1"/>
    <property type="molecule type" value="Genomic_DNA"/>
</dbReference>
<evidence type="ECO:0000313" key="5">
    <source>
        <dbReference type="Proteomes" id="UP000470384"/>
    </source>
</evidence>
<dbReference type="PROSITE" id="PS50110">
    <property type="entry name" value="RESPONSE_REGULATORY"/>
    <property type="match status" value="1"/>
</dbReference>